<evidence type="ECO:0000256" key="4">
    <source>
        <dbReference type="ARBA" id="ARBA00022741"/>
    </source>
</evidence>
<dbReference type="SUPFAM" id="SSF56112">
    <property type="entry name" value="Protein kinase-like (PK-like)"/>
    <property type="match status" value="1"/>
</dbReference>
<dbReference type="SMART" id="SM00220">
    <property type="entry name" value="S_TKc"/>
    <property type="match status" value="1"/>
</dbReference>
<feature type="compositionally biased region" description="Basic residues" evidence="11">
    <location>
        <begin position="131"/>
        <end position="145"/>
    </location>
</feature>
<evidence type="ECO:0000256" key="1">
    <source>
        <dbReference type="ARBA" id="ARBA00022527"/>
    </source>
</evidence>
<dbReference type="GO" id="GO:0005524">
    <property type="term" value="F:ATP binding"/>
    <property type="evidence" value="ECO:0007669"/>
    <property type="project" value="UniProtKB-KW"/>
</dbReference>
<dbReference type="Pfam" id="PF00069">
    <property type="entry name" value="Pkinase"/>
    <property type="match status" value="1"/>
</dbReference>
<feature type="compositionally biased region" description="Polar residues" evidence="11">
    <location>
        <begin position="152"/>
        <end position="161"/>
    </location>
</feature>
<dbReference type="InterPro" id="IPR000719">
    <property type="entry name" value="Prot_kinase_dom"/>
</dbReference>
<dbReference type="GO" id="GO:0004708">
    <property type="term" value="F:MAP kinase kinase activity"/>
    <property type="evidence" value="ECO:0007669"/>
    <property type="project" value="UniProtKB-EC"/>
</dbReference>
<dbReference type="EMBL" id="OZ075127">
    <property type="protein sequence ID" value="CAL4948629.1"/>
    <property type="molecule type" value="Genomic_DNA"/>
</dbReference>
<dbReference type="PANTHER" id="PTHR47238:SF4">
    <property type="entry name" value="MITOGEN-ACTIVATED PROTEIN KINASE KINASE 5"/>
    <property type="match status" value="1"/>
</dbReference>
<dbReference type="Proteomes" id="UP001497457">
    <property type="component" value="Chromosome 17b"/>
</dbReference>
<protein>
    <recommendedName>
        <fullName evidence="12">Protein kinase domain-containing protein</fullName>
    </recommendedName>
</protein>
<reference evidence="14" key="1">
    <citation type="submission" date="2024-06" db="EMBL/GenBank/DDBJ databases">
        <authorList>
            <person name="Ryan C."/>
        </authorList>
    </citation>
    <scope>NUCLEOTIDE SEQUENCE [LARGE SCALE GENOMIC DNA]</scope>
</reference>
<keyword evidence="1" id="KW-0723">Serine/threonine-protein kinase</keyword>
<organism evidence="13 14">
    <name type="scientific">Urochloa decumbens</name>
    <dbReference type="NCBI Taxonomy" id="240449"/>
    <lineage>
        <taxon>Eukaryota</taxon>
        <taxon>Viridiplantae</taxon>
        <taxon>Streptophyta</taxon>
        <taxon>Embryophyta</taxon>
        <taxon>Tracheophyta</taxon>
        <taxon>Spermatophyta</taxon>
        <taxon>Magnoliopsida</taxon>
        <taxon>Liliopsida</taxon>
        <taxon>Poales</taxon>
        <taxon>Poaceae</taxon>
        <taxon>PACMAD clade</taxon>
        <taxon>Panicoideae</taxon>
        <taxon>Panicodae</taxon>
        <taxon>Paniceae</taxon>
        <taxon>Melinidinae</taxon>
        <taxon>Urochloa</taxon>
    </lineage>
</organism>
<dbReference type="PROSITE" id="PS50011">
    <property type="entry name" value="PROTEIN_KINASE_DOM"/>
    <property type="match status" value="1"/>
</dbReference>
<feature type="domain" description="Protein kinase" evidence="12">
    <location>
        <begin position="1"/>
        <end position="301"/>
    </location>
</feature>
<evidence type="ECO:0000256" key="2">
    <source>
        <dbReference type="ARBA" id="ARBA00022553"/>
    </source>
</evidence>
<evidence type="ECO:0000256" key="7">
    <source>
        <dbReference type="ARBA" id="ARBA00023137"/>
    </source>
</evidence>
<evidence type="ECO:0000256" key="9">
    <source>
        <dbReference type="ARBA" id="ARBA00049299"/>
    </source>
</evidence>
<reference evidence="13 14" key="2">
    <citation type="submission" date="2024-10" db="EMBL/GenBank/DDBJ databases">
        <authorList>
            <person name="Ryan C."/>
        </authorList>
    </citation>
    <scope>NUCLEOTIDE SEQUENCE [LARGE SCALE GENOMIC DNA]</scope>
</reference>
<dbReference type="Gene3D" id="3.30.200.20">
    <property type="entry name" value="Phosphorylase Kinase, domain 1"/>
    <property type="match status" value="1"/>
</dbReference>
<keyword evidence="5" id="KW-0418">Kinase</keyword>
<evidence type="ECO:0000313" key="13">
    <source>
        <dbReference type="EMBL" id="CAL4948629.1"/>
    </source>
</evidence>
<keyword evidence="6" id="KW-0067">ATP-binding</keyword>
<keyword evidence="4" id="KW-0547">Nucleotide-binding</keyword>
<keyword evidence="3" id="KW-0808">Transferase</keyword>
<dbReference type="AlphaFoldDB" id="A0ABC8YT93"/>
<dbReference type="Gene3D" id="1.10.510.10">
    <property type="entry name" value="Transferase(Phosphotransferase) domain 1"/>
    <property type="match status" value="1"/>
</dbReference>
<feature type="region of interest" description="Disordered" evidence="11">
    <location>
        <begin position="131"/>
        <end position="162"/>
    </location>
</feature>
<name>A0ABC8YT93_9POAL</name>
<dbReference type="PANTHER" id="PTHR47238">
    <property type="entry name" value="MITOGEN-ACTIVATED PROTEIN KINASE KINASE 5"/>
    <property type="match status" value="1"/>
</dbReference>
<dbReference type="GO" id="GO:0004713">
    <property type="term" value="F:protein tyrosine kinase activity"/>
    <property type="evidence" value="ECO:0007669"/>
    <property type="project" value="UniProtKB-KW"/>
</dbReference>
<evidence type="ECO:0000256" key="10">
    <source>
        <dbReference type="ARBA" id="ARBA00051693"/>
    </source>
</evidence>
<keyword evidence="14" id="KW-1185">Reference proteome</keyword>
<accession>A0ABC8YT93</accession>
<evidence type="ECO:0000256" key="6">
    <source>
        <dbReference type="ARBA" id="ARBA00022840"/>
    </source>
</evidence>
<comment type="catalytic activity">
    <reaction evidence="10">
        <text>L-tyrosyl-[protein] + ATP = O-phospho-L-tyrosyl-[protein] + ADP + H(+)</text>
        <dbReference type="Rhea" id="RHEA:10596"/>
        <dbReference type="Rhea" id="RHEA-COMP:10136"/>
        <dbReference type="Rhea" id="RHEA-COMP:20101"/>
        <dbReference type="ChEBI" id="CHEBI:15378"/>
        <dbReference type="ChEBI" id="CHEBI:30616"/>
        <dbReference type="ChEBI" id="CHEBI:46858"/>
        <dbReference type="ChEBI" id="CHEBI:61978"/>
        <dbReference type="ChEBI" id="CHEBI:456216"/>
        <dbReference type="EC" id="2.7.12.2"/>
    </reaction>
</comment>
<keyword evidence="2" id="KW-0597">Phosphoprotein</keyword>
<comment type="catalytic activity">
    <reaction evidence="9">
        <text>L-threonyl-[protein] + ATP = O-phospho-L-threonyl-[protein] + ADP + H(+)</text>
        <dbReference type="Rhea" id="RHEA:46608"/>
        <dbReference type="Rhea" id="RHEA-COMP:11060"/>
        <dbReference type="Rhea" id="RHEA-COMP:11605"/>
        <dbReference type="ChEBI" id="CHEBI:15378"/>
        <dbReference type="ChEBI" id="CHEBI:30013"/>
        <dbReference type="ChEBI" id="CHEBI:30616"/>
        <dbReference type="ChEBI" id="CHEBI:61977"/>
        <dbReference type="ChEBI" id="CHEBI:456216"/>
        <dbReference type="EC" id="2.7.12.2"/>
    </reaction>
</comment>
<keyword evidence="7" id="KW-0829">Tyrosine-protein kinase</keyword>
<dbReference type="GO" id="GO:0004674">
    <property type="term" value="F:protein serine/threonine kinase activity"/>
    <property type="evidence" value="ECO:0007669"/>
    <property type="project" value="UniProtKB-KW"/>
</dbReference>
<dbReference type="InterPro" id="IPR052468">
    <property type="entry name" value="Dual_spec_MAPK_kinase"/>
</dbReference>
<evidence type="ECO:0000256" key="3">
    <source>
        <dbReference type="ARBA" id="ARBA00022679"/>
    </source>
</evidence>
<evidence type="ECO:0000259" key="12">
    <source>
        <dbReference type="PROSITE" id="PS50011"/>
    </source>
</evidence>
<evidence type="ECO:0000313" key="14">
    <source>
        <dbReference type="Proteomes" id="UP001497457"/>
    </source>
</evidence>
<dbReference type="InterPro" id="IPR011009">
    <property type="entry name" value="Kinase-like_dom_sf"/>
</dbReference>
<sequence>MAAVAADVSLQSSSGATVSSGSMMVRLAFPIMSHEFFRWVPTASLETTTKAQPAPPPVPAESGDELQLSDLEHVCHLGEGACGVVTKVRNSRTGAVFTLKTTVDTLRRPEQRPERGGRGAPPVRRLVARHALPRRPRRRRHRSAYPKRTPVASRTSISGPANSGGDVKIADFSVSRILHNGRAGERCRRKRIFVAVVSLMYLSPKRFEPDSRTGPRGATAAVDVWGFGVTVLELSLGRCPFLGPSGGTTRPSFEKLRKAICDGEPPSAAAVPELHGFVAACLQKDPRRCATVAQPLAHPFVMWCHIEESRRALRELIVETLKE</sequence>
<evidence type="ECO:0000256" key="8">
    <source>
        <dbReference type="ARBA" id="ARBA00049014"/>
    </source>
</evidence>
<evidence type="ECO:0000256" key="5">
    <source>
        <dbReference type="ARBA" id="ARBA00022777"/>
    </source>
</evidence>
<proteinExistence type="predicted"/>
<evidence type="ECO:0000256" key="11">
    <source>
        <dbReference type="SAM" id="MobiDB-lite"/>
    </source>
</evidence>
<gene>
    <name evidence="13" type="ORF">URODEC1_LOCUS37507</name>
</gene>
<comment type="catalytic activity">
    <reaction evidence="8">
        <text>L-seryl-[protein] + ATP = O-phospho-L-seryl-[protein] + ADP + H(+)</text>
        <dbReference type="Rhea" id="RHEA:17989"/>
        <dbReference type="Rhea" id="RHEA-COMP:9863"/>
        <dbReference type="Rhea" id="RHEA-COMP:11604"/>
        <dbReference type="ChEBI" id="CHEBI:15378"/>
        <dbReference type="ChEBI" id="CHEBI:29999"/>
        <dbReference type="ChEBI" id="CHEBI:30616"/>
        <dbReference type="ChEBI" id="CHEBI:83421"/>
        <dbReference type="ChEBI" id="CHEBI:456216"/>
        <dbReference type="EC" id="2.7.12.2"/>
    </reaction>
</comment>